<evidence type="ECO:0000256" key="1">
    <source>
        <dbReference type="ARBA" id="ARBA00004177"/>
    </source>
</evidence>
<keyword evidence="19" id="KW-0325">Glycoprotein</keyword>
<dbReference type="CDD" id="cd11304">
    <property type="entry name" value="Cadherin_repeat"/>
    <property type="match status" value="3"/>
</dbReference>
<dbReference type="GO" id="GO:0016477">
    <property type="term" value="P:cell migration"/>
    <property type="evidence" value="ECO:0007669"/>
    <property type="project" value="TreeGrafter"/>
</dbReference>
<evidence type="ECO:0000256" key="4">
    <source>
        <dbReference type="ARBA" id="ARBA00004536"/>
    </source>
</evidence>
<dbReference type="PANTHER" id="PTHR24027:SF319">
    <property type="entry name" value="CADHERIN-1"/>
    <property type="match status" value="1"/>
</dbReference>
<dbReference type="Pfam" id="PF01049">
    <property type="entry name" value="CADH_Y-type_LIR"/>
    <property type="match status" value="1"/>
</dbReference>
<dbReference type="InterPro" id="IPR027397">
    <property type="entry name" value="Catenin-bd_sf"/>
</dbReference>
<comment type="subcellular location">
    <subcellularLocation>
        <location evidence="4">Cell junction</location>
        <location evidence="4">Adherens junction</location>
    </subcellularLocation>
    <subcellularLocation>
        <location evidence="2 22">Cell membrane</location>
        <topology evidence="2 22">Single-pass type I membrane protein</topology>
    </subcellularLocation>
    <subcellularLocation>
        <location evidence="3">Cytoplasm</location>
    </subcellularLocation>
    <subcellularLocation>
        <location evidence="1">Endosome</location>
    </subcellularLocation>
    <subcellularLocation>
        <location evidence="5">Golgi apparatus</location>
        <location evidence="5">trans-Golgi network</location>
    </subcellularLocation>
</comment>
<dbReference type="GO" id="GO:0005794">
    <property type="term" value="C:Golgi apparatus"/>
    <property type="evidence" value="ECO:0007669"/>
    <property type="project" value="UniProtKB-SubCell"/>
</dbReference>
<evidence type="ECO:0000256" key="15">
    <source>
        <dbReference type="ARBA" id="ARBA00022949"/>
    </source>
</evidence>
<dbReference type="AlphaFoldDB" id="A0A3Q2GMG8"/>
<protein>
    <recommendedName>
        <fullName evidence="20">Cadherin-1</fullName>
    </recommendedName>
</protein>
<feature type="domain" description="Cadherin" evidence="26">
    <location>
        <begin position="403"/>
        <end position="510"/>
    </location>
</feature>
<feature type="transmembrane region" description="Helical" evidence="25">
    <location>
        <begin position="618"/>
        <end position="640"/>
    </location>
</feature>
<dbReference type="InterPro" id="IPR002126">
    <property type="entry name" value="Cadherin-like_dom"/>
</dbReference>
<dbReference type="GO" id="GO:0016342">
    <property type="term" value="C:catenin complex"/>
    <property type="evidence" value="ECO:0007669"/>
    <property type="project" value="TreeGrafter"/>
</dbReference>
<keyword evidence="6" id="KW-1003">Cell membrane</keyword>
<dbReference type="GO" id="GO:0008013">
    <property type="term" value="F:beta-catenin binding"/>
    <property type="evidence" value="ECO:0007669"/>
    <property type="project" value="TreeGrafter"/>
</dbReference>
<dbReference type="Pfam" id="PF00028">
    <property type="entry name" value="Cadherin"/>
    <property type="match status" value="3"/>
</dbReference>
<dbReference type="Proteomes" id="UP000265020">
    <property type="component" value="Unassembled WGS sequence"/>
</dbReference>
<dbReference type="GO" id="GO:0005509">
    <property type="term" value="F:calcium ion binding"/>
    <property type="evidence" value="ECO:0007669"/>
    <property type="project" value="UniProtKB-UniRule"/>
</dbReference>
<evidence type="ECO:0000256" key="17">
    <source>
        <dbReference type="ARBA" id="ARBA00023034"/>
    </source>
</evidence>
<keyword evidence="12" id="KW-0967">Endosome</keyword>
<dbReference type="Gene3D" id="2.60.40.60">
    <property type="entry name" value="Cadherins"/>
    <property type="match status" value="5"/>
</dbReference>
<evidence type="ECO:0000256" key="11">
    <source>
        <dbReference type="ARBA" id="ARBA00022737"/>
    </source>
</evidence>
<dbReference type="InterPro" id="IPR015919">
    <property type="entry name" value="Cadherin-like_sf"/>
</dbReference>
<dbReference type="GO" id="GO:0055113">
    <property type="term" value="P:epiboly involved in gastrulation with mouth forming second"/>
    <property type="evidence" value="ECO:0007669"/>
    <property type="project" value="UniProtKB-ARBA"/>
</dbReference>
<evidence type="ECO:0000256" key="7">
    <source>
        <dbReference type="ARBA" id="ARBA00022490"/>
    </source>
</evidence>
<keyword evidence="7" id="KW-0963">Cytoplasm</keyword>
<dbReference type="InterPro" id="IPR000233">
    <property type="entry name" value="Cadherin_Y-type_LIR"/>
</dbReference>
<keyword evidence="28" id="KW-1185">Reference proteome</keyword>
<reference evidence="27" key="1">
    <citation type="submission" date="2025-08" db="UniProtKB">
        <authorList>
            <consortium name="Ensembl"/>
        </authorList>
    </citation>
    <scope>IDENTIFICATION</scope>
</reference>
<dbReference type="FunFam" id="2.60.40.60:FF:000019">
    <property type="entry name" value="Cadherin 2"/>
    <property type="match status" value="1"/>
</dbReference>
<keyword evidence="13 21" id="KW-0106">Calcium</keyword>
<dbReference type="GO" id="GO:0005912">
    <property type="term" value="C:adherens junction"/>
    <property type="evidence" value="ECO:0007669"/>
    <property type="project" value="UniProtKB-SubCell"/>
</dbReference>
<evidence type="ECO:0000256" key="25">
    <source>
        <dbReference type="SAM" id="Phobius"/>
    </source>
</evidence>
<feature type="compositionally biased region" description="Basic and acidic residues" evidence="24">
    <location>
        <begin position="763"/>
        <end position="772"/>
    </location>
</feature>
<organism evidence="27 28">
    <name type="scientific">Cyprinodon variegatus</name>
    <name type="common">Sheepshead minnow</name>
    <dbReference type="NCBI Taxonomy" id="28743"/>
    <lineage>
        <taxon>Eukaryota</taxon>
        <taxon>Metazoa</taxon>
        <taxon>Chordata</taxon>
        <taxon>Craniata</taxon>
        <taxon>Vertebrata</taxon>
        <taxon>Euteleostomi</taxon>
        <taxon>Actinopterygii</taxon>
        <taxon>Neopterygii</taxon>
        <taxon>Teleostei</taxon>
        <taxon>Neoteleostei</taxon>
        <taxon>Acanthomorphata</taxon>
        <taxon>Ovalentaria</taxon>
        <taxon>Atherinomorphae</taxon>
        <taxon>Cyprinodontiformes</taxon>
        <taxon>Cyprinodontidae</taxon>
        <taxon>Cyprinodon</taxon>
    </lineage>
</organism>
<evidence type="ECO:0000256" key="6">
    <source>
        <dbReference type="ARBA" id="ARBA00022475"/>
    </source>
</evidence>
<dbReference type="STRING" id="28743.ENSCVAP00000029495"/>
<dbReference type="GeneTree" id="ENSGT00940000154848"/>
<dbReference type="GO" id="GO:0005768">
    <property type="term" value="C:endosome"/>
    <property type="evidence" value="ECO:0007669"/>
    <property type="project" value="UniProtKB-SubCell"/>
</dbReference>
<evidence type="ECO:0000256" key="13">
    <source>
        <dbReference type="ARBA" id="ARBA00022837"/>
    </source>
</evidence>
<dbReference type="GO" id="GO:0044331">
    <property type="term" value="P:cell-cell adhesion mediated by cadherin"/>
    <property type="evidence" value="ECO:0007669"/>
    <property type="project" value="TreeGrafter"/>
</dbReference>
<keyword evidence="8 22" id="KW-0812">Transmembrane</keyword>
<dbReference type="FunFam" id="2.60.40.60:FF:000095">
    <property type="entry name" value="Cadherin 13"/>
    <property type="match status" value="1"/>
</dbReference>
<dbReference type="GO" id="GO:0016339">
    <property type="term" value="P:calcium-dependent cell-cell adhesion via plasma membrane cell adhesion molecules"/>
    <property type="evidence" value="ECO:0007669"/>
    <property type="project" value="TreeGrafter"/>
</dbReference>
<evidence type="ECO:0000256" key="2">
    <source>
        <dbReference type="ARBA" id="ARBA00004251"/>
    </source>
</evidence>
<dbReference type="FunFam" id="2.60.40.60:FF:000011">
    <property type="entry name" value="Cadherin 1"/>
    <property type="match status" value="1"/>
</dbReference>
<feature type="region of interest" description="Disordered" evidence="24">
    <location>
        <begin position="751"/>
        <end position="772"/>
    </location>
</feature>
<keyword evidence="18 25" id="KW-0472">Membrane</keyword>
<keyword evidence="14 22" id="KW-0130">Cell adhesion</keyword>
<feature type="domain" description="Cadherin" evidence="26">
    <location>
        <begin position="247"/>
        <end position="290"/>
    </location>
</feature>
<feature type="domain" description="Cadherin" evidence="26">
    <location>
        <begin position="291"/>
        <end position="402"/>
    </location>
</feature>
<evidence type="ECO:0000256" key="5">
    <source>
        <dbReference type="ARBA" id="ARBA00004601"/>
    </source>
</evidence>
<comment type="function">
    <text evidence="23">Cadherins are calcium-dependent cell adhesion proteins.</text>
</comment>
<keyword evidence="9" id="KW-0479">Metal-binding</keyword>
<evidence type="ECO:0000256" key="21">
    <source>
        <dbReference type="PROSITE-ProRule" id="PRU00043"/>
    </source>
</evidence>
<evidence type="ECO:0000256" key="9">
    <source>
        <dbReference type="ARBA" id="ARBA00022723"/>
    </source>
</evidence>
<evidence type="ECO:0000313" key="27">
    <source>
        <dbReference type="Ensembl" id="ENSCVAP00000029495.1"/>
    </source>
</evidence>
<keyword evidence="16 25" id="KW-1133">Transmembrane helix</keyword>
<dbReference type="GO" id="GO:0007043">
    <property type="term" value="P:cell-cell junction assembly"/>
    <property type="evidence" value="ECO:0007669"/>
    <property type="project" value="TreeGrafter"/>
</dbReference>
<keyword evidence="10" id="KW-0732">Signal</keyword>
<dbReference type="InterPro" id="IPR020894">
    <property type="entry name" value="Cadherin_CS"/>
</dbReference>
<feature type="region of interest" description="Disordered" evidence="24">
    <location>
        <begin position="689"/>
        <end position="715"/>
    </location>
</feature>
<dbReference type="GO" id="GO:0007156">
    <property type="term" value="P:homophilic cell adhesion via plasma membrane adhesion molecules"/>
    <property type="evidence" value="ECO:0007669"/>
    <property type="project" value="InterPro"/>
</dbReference>
<evidence type="ECO:0000256" key="12">
    <source>
        <dbReference type="ARBA" id="ARBA00022753"/>
    </source>
</evidence>
<sequence length="795" mass="88360">SVAFTDSKNSTRSPFWSDDKHFVVRSDGTLTVSKKPRGVKSNNVYYIDLVLENIYCRNVALYTLCVYTGCLPYGGPEVQTATTNLKGIADEEVPILHFPKAPKGMKRRKRAWILPPISVTENQRGPFPLKISQVKSDDHENKRIRYKITGPGADQDPVKLFTMDEETGHLYVTQPLDREKQSSYTVSSILDGSAKAEDPIDVTIVVIDQNDNNPVFKKTVYNAEVPESSTRDCESNVYLKCRINEIKEVGKEIDSYTLKVQVADQKGEGLLGETRVIIKVTDSNDHAPIFTNPSYKATAGENEVDAELVRMSVTDKDEEHSPNSNAKFTIVGGDPGNLFSVKTGSNKLEGIITTAKGLDFEKTSKHTLLVAVQNEVPFATALTTSTATVEVTVRDINEPPIFETKETHVSKREDLPVESTVVQLTATDPDVARKQKVKYKIFTDPANWLRIDENTGKISVKDEMDRESVWVKDNRYTAIITAYDDDQIPATGTGTLIIELEDVNDNPPVIEEREFKMCNEEPVPQILTVKDKDGPDFTSPYSVSLQGPSNANWTARMNDTKMGIILTLKTKIPRGDYKVVLSVEDNQGLSQVSTVAVKVCDCTGEEPCMQNRTGSSSLPVTLGILGAVLLLFIVLAVVLISRWNKKKEKVPLLPPEDDLRDEIVCYDEEGGGEDDQDYDLSVIHHGLDNRPDKVRSDVAPMERSQPSYRHLPNNQEDMTSFIDHNRKLADNDLAAPPFDSLLVFDSEGGESKAGSLSSLYSSKDGDQDYEPLKEWGPRFKKLADMYGGGENDDML</sequence>
<evidence type="ECO:0000313" key="28">
    <source>
        <dbReference type="Proteomes" id="UP000265020"/>
    </source>
</evidence>
<evidence type="ECO:0000256" key="8">
    <source>
        <dbReference type="ARBA" id="ARBA00022692"/>
    </source>
</evidence>
<dbReference type="GO" id="GO:0034332">
    <property type="term" value="P:adherens junction organization"/>
    <property type="evidence" value="ECO:0007669"/>
    <property type="project" value="TreeGrafter"/>
</dbReference>
<dbReference type="SMART" id="SM00112">
    <property type="entry name" value="CA"/>
    <property type="match status" value="4"/>
</dbReference>
<dbReference type="GO" id="GO:0060027">
    <property type="term" value="P:convergent extension involved in gastrulation"/>
    <property type="evidence" value="ECO:0007669"/>
    <property type="project" value="UniProtKB-ARBA"/>
</dbReference>
<keyword evidence="11" id="KW-0677">Repeat</keyword>
<dbReference type="PROSITE" id="PS50268">
    <property type="entry name" value="CADHERIN_2"/>
    <property type="match status" value="5"/>
</dbReference>
<evidence type="ECO:0000259" key="26">
    <source>
        <dbReference type="PROSITE" id="PS50268"/>
    </source>
</evidence>
<dbReference type="InterPro" id="IPR039808">
    <property type="entry name" value="Cadherin"/>
</dbReference>
<name>A0A3Q2GMG8_CYPVA</name>
<dbReference type="GO" id="GO:0000902">
    <property type="term" value="P:cell morphogenesis"/>
    <property type="evidence" value="ECO:0007669"/>
    <property type="project" value="TreeGrafter"/>
</dbReference>
<feature type="compositionally biased region" description="Polar residues" evidence="24">
    <location>
        <begin position="704"/>
        <end position="715"/>
    </location>
</feature>
<dbReference type="FunFam" id="2.60.40.60:FF:000031">
    <property type="entry name" value="Cadherin 3"/>
    <property type="match status" value="1"/>
</dbReference>
<reference evidence="27" key="2">
    <citation type="submission" date="2025-09" db="UniProtKB">
        <authorList>
            <consortium name="Ensembl"/>
        </authorList>
    </citation>
    <scope>IDENTIFICATION</scope>
</reference>
<evidence type="ECO:0000256" key="3">
    <source>
        <dbReference type="ARBA" id="ARBA00004496"/>
    </source>
</evidence>
<dbReference type="Ensembl" id="ENSCVAT00000022681.1">
    <property type="protein sequence ID" value="ENSCVAP00000029495.1"/>
    <property type="gene ID" value="ENSCVAG00000017578.1"/>
</dbReference>
<evidence type="ECO:0000256" key="24">
    <source>
        <dbReference type="SAM" id="MobiDB-lite"/>
    </source>
</evidence>
<evidence type="ECO:0000256" key="20">
    <source>
        <dbReference type="ARBA" id="ARBA00023893"/>
    </source>
</evidence>
<evidence type="ECO:0000256" key="22">
    <source>
        <dbReference type="RuleBase" id="RU003318"/>
    </source>
</evidence>
<dbReference type="SUPFAM" id="SSF49313">
    <property type="entry name" value="Cadherin-like"/>
    <property type="match status" value="5"/>
</dbReference>
<evidence type="ECO:0000256" key="19">
    <source>
        <dbReference type="ARBA" id="ARBA00023180"/>
    </source>
</evidence>
<dbReference type="FunFam" id="4.10.900.10:FF:000001">
    <property type="entry name" value="Cadherin 2"/>
    <property type="match status" value="1"/>
</dbReference>
<feature type="domain" description="Cadherin" evidence="26">
    <location>
        <begin position="523"/>
        <end position="609"/>
    </location>
</feature>
<evidence type="ECO:0000256" key="16">
    <source>
        <dbReference type="ARBA" id="ARBA00022989"/>
    </source>
</evidence>
<accession>A0A3Q2GMG8</accession>
<proteinExistence type="predicted"/>
<evidence type="ECO:0000256" key="23">
    <source>
        <dbReference type="RuleBase" id="RU004357"/>
    </source>
</evidence>
<dbReference type="PROSITE" id="PS00232">
    <property type="entry name" value="CADHERIN_1"/>
    <property type="match status" value="3"/>
</dbReference>
<evidence type="ECO:0000256" key="14">
    <source>
        <dbReference type="ARBA" id="ARBA00022889"/>
    </source>
</evidence>
<evidence type="ECO:0000256" key="18">
    <source>
        <dbReference type="ARBA" id="ARBA00023136"/>
    </source>
</evidence>
<keyword evidence="17" id="KW-0333">Golgi apparatus</keyword>
<keyword evidence="15" id="KW-0965">Cell junction</keyword>
<dbReference type="PRINTS" id="PR01820">
    <property type="entry name" value="DESMOCOLLIN"/>
</dbReference>
<dbReference type="PANTHER" id="PTHR24027">
    <property type="entry name" value="CADHERIN-23"/>
    <property type="match status" value="1"/>
</dbReference>
<evidence type="ECO:0000256" key="10">
    <source>
        <dbReference type="ARBA" id="ARBA00022729"/>
    </source>
</evidence>
<dbReference type="PRINTS" id="PR00205">
    <property type="entry name" value="CADHERIN"/>
</dbReference>
<dbReference type="GO" id="GO:0045296">
    <property type="term" value="F:cadherin binding"/>
    <property type="evidence" value="ECO:0007669"/>
    <property type="project" value="TreeGrafter"/>
</dbReference>
<dbReference type="Gene3D" id="4.10.900.10">
    <property type="entry name" value="TCF3-CBD (Catenin binding domain)"/>
    <property type="match status" value="1"/>
</dbReference>
<feature type="compositionally biased region" description="Low complexity" evidence="24">
    <location>
        <begin position="752"/>
        <end position="762"/>
    </location>
</feature>
<feature type="domain" description="Cadherin" evidence="26">
    <location>
        <begin position="117"/>
        <end position="216"/>
    </location>
</feature>